<dbReference type="OrthoDB" id="5328290at2"/>
<accession>A0A0A8H8H5</accession>
<dbReference type="Proteomes" id="UP000031135">
    <property type="component" value="Chromosome"/>
</dbReference>
<dbReference type="EMBL" id="CP007772">
    <property type="protein sequence ID" value="AJC89940.1"/>
    <property type="molecule type" value="Genomic_DNA"/>
</dbReference>
<dbReference type="RefSeq" id="WP_039662307.1">
    <property type="nucleotide sequence ID" value="NZ_CP007772.1"/>
</dbReference>
<evidence type="ECO:0000313" key="2">
    <source>
        <dbReference type="Proteomes" id="UP000031135"/>
    </source>
</evidence>
<sequence length="64" mass="7253">MIRPMPFKKVCKKCGYSKVIVPKSDVMSFNGEIFSCPKCKEPLQRKNANALEIAFGTILNAFKR</sequence>
<dbReference type="KEGG" id="csm:CSUB8521_0036"/>
<proteinExistence type="predicted"/>
<gene>
    <name evidence="1" type="ORF">CSUB8521_0036</name>
</gene>
<protein>
    <submittedName>
        <fullName evidence="1">Uncharacterized protein</fullName>
    </submittedName>
</protein>
<evidence type="ECO:0000313" key="1">
    <source>
        <dbReference type="EMBL" id="AJC89940.1"/>
    </source>
</evidence>
<reference evidence="1 2" key="1">
    <citation type="journal article" date="2014" name="Genome Biol. Evol.">
        <title>Comparative Genomics of the Campylobacter lari Group.</title>
        <authorList>
            <person name="Miller W.G."/>
            <person name="Yee E."/>
            <person name="Chapman M.H."/>
            <person name="Smith T.P."/>
            <person name="Bono J.L."/>
            <person name="Huynh S."/>
            <person name="Parker C.T."/>
            <person name="Vandamme P."/>
            <person name="Luong K."/>
            <person name="Korlach J."/>
        </authorList>
    </citation>
    <scope>NUCLEOTIDE SEQUENCE [LARGE SCALE GENOMIC DNA]</scope>
    <source>
        <strain evidence="1 2">LMG 24374</strain>
    </source>
</reference>
<dbReference type="HOGENOM" id="CLU_202573_0_0_7"/>
<organism evidence="1 2">
    <name type="scientific">Campylobacter subantarcticus LMG 24374</name>
    <dbReference type="NCBI Taxonomy" id="1388751"/>
    <lineage>
        <taxon>Bacteria</taxon>
        <taxon>Pseudomonadati</taxon>
        <taxon>Campylobacterota</taxon>
        <taxon>Epsilonproteobacteria</taxon>
        <taxon>Campylobacterales</taxon>
        <taxon>Campylobacteraceae</taxon>
        <taxon>Campylobacter</taxon>
    </lineage>
</organism>
<name>A0A0A8H8H5_9BACT</name>
<dbReference type="AlphaFoldDB" id="A0A0A8H8H5"/>